<reference evidence="2" key="1">
    <citation type="submission" date="2021-01" db="EMBL/GenBank/DDBJ databases">
        <title>Lacisediminihabitans sp. nov. strain G11-30, isolated from Antarctic Soil.</title>
        <authorList>
            <person name="Li J."/>
        </authorList>
    </citation>
    <scope>NUCLEOTIDE SEQUENCE</scope>
    <source>
        <strain evidence="2">G11-30</strain>
    </source>
</reference>
<accession>A0A934SS41</accession>
<sequence>MTWVPDATQVLDVFVRSTLLFAPVPRDIGLIESALQRANLTMYGTEIYGDIHTKVAAVIDSISRTHPLLDGNKRLAATATFVIFSMNEYVYLGDDADADFYVAVAAEHLSLNEIADRLRELWAPAGGS</sequence>
<name>A0A934SS41_9MICO</name>
<dbReference type="SUPFAM" id="SSF140931">
    <property type="entry name" value="Fic-like"/>
    <property type="match status" value="1"/>
</dbReference>
<dbReference type="Pfam" id="PF02661">
    <property type="entry name" value="Fic"/>
    <property type="match status" value="1"/>
</dbReference>
<proteinExistence type="predicted"/>
<dbReference type="InterPro" id="IPR006440">
    <property type="entry name" value="Doc"/>
</dbReference>
<gene>
    <name evidence="2" type="ORF">IV501_05655</name>
</gene>
<dbReference type="EMBL" id="JAEPES010000002">
    <property type="protein sequence ID" value="MBK4347114.1"/>
    <property type="molecule type" value="Genomic_DNA"/>
</dbReference>
<dbReference type="PANTHER" id="PTHR39426">
    <property type="entry name" value="HOMOLOGY TO DEATH-ON-CURING PROTEIN OF PHAGE P1"/>
    <property type="match status" value="1"/>
</dbReference>
<evidence type="ECO:0000313" key="3">
    <source>
        <dbReference type="Proteomes" id="UP000636458"/>
    </source>
</evidence>
<dbReference type="RefSeq" id="WP_200555485.1">
    <property type="nucleotide sequence ID" value="NZ_JAEPES010000002.1"/>
</dbReference>
<dbReference type="Proteomes" id="UP000636458">
    <property type="component" value="Unassembled WGS sequence"/>
</dbReference>
<dbReference type="PANTHER" id="PTHR39426:SF1">
    <property type="entry name" value="HOMOLOGY TO DEATH-ON-CURING PROTEIN OF PHAGE P1"/>
    <property type="match status" value="1"/>
</dbReference>
<protein>
    <recommendedName>
        <fullName evidence="1">Fido domain-containing protein</fullName>
    </recommendedName>
</protein>
<evidence type="ECO:0000259" key="1">
    <source>
        <dbReference type="PROSITE" id="PS51459"/>
    </source>
</evidence>
<dbReference type="Gene3D" id="1.20.120.1870">
    <property type="entry name" value="Fic/DOC protein, Fido domain"/>
    <property type="match status" value="1"/>
</dbReference>
<evidence type="ECO:0000313" key="2">
    <source>
        <dbReference type="EMBL" id="MBK4347114.1"/>
    </source>
</evidence>
<dbReference type="AlphaFoldDB" id="A0A934SS41"/>
<dbReference type="GO" id="GO:0016301">
    <property type="term" value="F:kinase activity"/>
    <property type="evidence" value="ECO:0007669"/>
    <property type="project" value="InterPro"/>
</dbReference>
<dbReference type="InterPro" id="IPR036597">
    <property type="entry name" value="Fido-like_dom_sf"/>
</dbReference>
<feature type="domain" description="Fido" evidence="1">
    <location>
        <begin position="1"/>
        <end position="120"/>
    </location>
</feature>
<organism evidence="2 3">
    <name type="scientific">Lacisediminihabitans changchengi</name>
    <dbReference type="NCBI Taxonomy" id="2787634"/>
    <lineage>
        <taxon>Bacteria</taxon>
        <taxon>Bacillati</taxon>
        <taxon>Actinomycetota</taxon>
        <taxon>Actinomycetes</taxon>
        <taxon>Micrococcales</taxon>
        <taxon>Microbacteriaceae</taxon>
        <taxon>Lacisediminihabitans</taxon>
    </lineage>
</organism>
<dbReference type="InterPro" id="IPR053737">
    <property type="entry name" value="Type_II_TA_Toxin"/>
</dbReference>
<dbReference type="PROSITE" id="PS51459">
    <property type="entry name" value="FIDO"/>
    <property type="match status" value="1"/>
</dbReference>
<keyword evidence="3" id="KW-1185">Reference proteome</keyword>
<comment type="caution">
    <text evidence="2">The sequence shown here is derived from an EMBL/GenBank/DDBJ whole genome shotgun (WGS) entry which is preliminary data.</text>
</comment>
<dbReference type="InterPro" id="IPR003812">
    <property type="entry name" value="Fido"/>
</dbReference>